<dbReference type="AlphaFoldDB" id="A0A2R3Z548"/>
<name>A0A2R3Z548_9FLAO</name>
<feature type="signal peptide" evidence="1">
    <location>
        <begin position="1"/>
        <end position="19"/>
    </location>
</feature>
<evidence type="ECO:0000313" key="4">
    <source>
        <dbReference type="Proteomes" id="UP000241507"/>
    </source>
</evidence>
<dbReference type="PANTHER" id="PTHR38436:SF1">
    <property type="entry name" value="ESTER CYCLASE"/>
    <property type="match status" value="1"/>
</dbReference>
<evidence type="ECO:0000256" key="1">
    <source>
        <dbReference type="SAM" id="SignalP"/>
    </source>
</evidence>
<dbReference type="InterPro" id="IPR009959">
    <property type="entry name" value="Cyclase_SnoaL-like"/>
</dbReference>
<dbReference type="InterPro" id="IPR032710">
    <property type="entry name" value="NTF2-like_dom_sf"/>
</dbReference>
<dbReference type="Pfam" id="PF12680">
    <property type="entry name" value="SnoaL_2"/>
    <property type="match status" value="1"/>
</dbReference>
<sequence>MKIPFLILVFILGSTPAISAQNQVEKNIEMYTATWDNIINKRQIDQINNQNFDENVVMLTSPENIVGIADFKAYYQNFLTGFSDITFDIIDVFGQGNKIVKHWRFNGKHTGDFFGIPPTGNLVDVEGVTLVKMKNGRIAQEQDFMDNMAFMQQLGLVSDPGNMEVIANLYKSFQAGDIPGVLQRMDPDIVWNEAEGNKYAAGNPYIGPDAVLNGVFARIGAEHEYFKLEDVQLHEMHNNQVLATLRYDGKWKDGEKYNVQAAHLWTLNNGKITGFQQYVDTKTIAETNTKK</sequence>
<dbReference type="InterPro" id="IPR037401">
    <property type="entry name" value="SnoaL-like"/>
</dbReference>
<dbReference type="Pfam" id="PF07366">
    <property type="entry name" value="SnoaL"/>
    <property type="match status" value="1"/>
</dbReference>
<dbReference type="SUPFAM" id="SSF54427">
    <property type="entry name" value="NTF2-like"/>
    <property type="match status" value="2"/>
</dbReference>
<dbReference type="Gene3D" id="3.10.450.50">
    <property type="match status" value="2"/>
</dbReference>
<evidence type="ECO:0000259" key="2">
    <source>
        <dbReference type="Pfam" id="PF12680"/>
    </source>
</evidence>
<proteinExistence type="predicted"/>
<feature type="chain" id="PRO_5015322338" description="SnoaL-like domain-containing protein" evidence="1">
    <location>
        <begin position="20"/>
        <end position="291"/>
    </location>
</feature>
<keyword evidence="1" id="KW-0732">Signal</keyword>
<dbReference type="KEGG" id="grs:C7S20_08910"/>
<protein>
    <recommendedName>
        <fullName evidence="2">SnoaL-like domain-containing protein</fullName>
    </recommendedName>
</protein>
<keyword evidence="4" id="KW-1185">Reference proteome</keyword>
<gene>
    <name evidence="3" type="ORF">C7S20_08910</name>
</gene>
<organism evidence="3 4">
    <name type="scientific">Christiangramia fulva</name>
    <dbReference type="NCBI Taxonomy" id="2126553"/>
    <lineage>
        <taxon>Bacteria</taxon>
        <taxon>Pseudomonadati</taxon>
        <taxon>Bacteroidota</taxon>
        <taxon>Flavobacteriia</taxon>
        <taxon>Flavobacteriales</taxon>
        <taxon>Flavobacteriaceae</taxon>
        <taxon>Christiangramia</taxon>
    </lineage>
</organism>
<dbReference type="Proteomes" id="UP000241507">
    <property type="component" value="Chromosome"/>
</dbReference>
<accession>A0A2R3Z548</accession>
<reference evidence="4" key="1">
    <citation type="submission" date="2018-03" db="EMBL/GenBank/DDBJ databases">
        <title>Gramella fulva sp. nov., isolated from a dry surface of tidal flat.</title>
        <authorList>
            <person name="Hwang S.H."/>
            <person name="Hwang W.M."/>
            <person name="Kang K."/>
            <person name="Ahn T.-Y."/>
        </authorList>
    </citation>
    <scope>NUCLEOTIDE SEQUENCE [LARGE SCALE GENOMIC DNA]</scope>
    <source>
        <strain evidence="4">SH35</strain>
    </source>
</reference>
<dbReference type="PANTHER" id="PTHR38436">
    <property type="entry name" value="POLYKETIDE CYCLASE SNOAL-LIKE DOMAIN"/>
    <property type="match status" value="1"/>
</dbReference>
<dbReference type="RefSeq" id="WP_107012157.1">
    <property type="nucleotide sequence ID" value="NZ_CP028136.1"/>
</dbReference>
<feature type="domain" description="SnoaL-like" evidence="2">
    <location>
        <begin position="168"/>
        <end position="273"/>
    </location>
</feature>
<evidence type="ECO:0000313" key="3">
    <source>
        <dbReference type="EMBL" id="AVR45379.1"/>
    </source>
</evidence>
<dbReference type="GO" id="GO:0030638">
    <property type="term" value="P:polyketide metabolic process"/>
    <property type="evidence" value="ECO:0007669"/>
    <property type="project" value="InterPro"/>
</dbReference>
<dbReference type="EMBL" id="CP028136">
    <property type="protein sequence ID" value="AVR45379.1"/>
    <property type="molecule type" value="Genomic_DNA"/>
</dbReference>